<name>A0AA85BDF3_9TREM</name>
<accession>A0AA85BDF3</accession>
<organism evidence="1 2">
    <name type="scientific">Schistosoma mattheei</name>
    <dbReference type="NCBI Taxonomy" id="31246"/>
    <lineage>
        <taxon>Eukaryota</taxon>
        <taxon>Metazoa</taxon>
        <taxon>Spiralia</taxon>
        <taxon>Lophotrochozoa</taxon>
        <taxon>Platyhelminthes</taxon>
        <taxon>Trematoda</taxon>
        <taxon>Digenea</taxon>
        <taxon>Strigeidida</taxon>
        <taxon>Schistosomatoidea</taxon>
        <taxon>Schistosomatidae</taxon>
        <taxon>Schistosoma</taxon>
    </lineage>
</organism>
<dbReference type="AlphaFoldDB" id="A0AA85BDF3"/>
<evidence type="ECO:0000313" key="1">
    <source>
        <dbReference type="Proteomes" id="UP000050791"/>
    </source>
</evidence>
<protein>
    <submittedName>
        <fullName evidence="2">Uncharacterized protein</fullName>
    </submittedName>
</protein>
<reference evidence="2" key="1">
    <citation type="submission" date="2023-11" db="UniProtKB">
        <authorList>
            <consortium name="WormBaseParasite"/>
        </authorList>
    </citation>
    <scope>IDENTIFICATION</scope>
</reference>
<dbReference type="Proteomes" id="UP000050791">
    <property type="component" value="Unassembled WGS sequence"/>
</dbReference>
<evidence type="ECO:0000313" key="2">
    <source>
        <dbReference type="WBParaSite" id="SMTH1_46370.1"/>
    </source>
</evidence>
<dbReference type="WBParaSite" id="SMTH1_46370.1">
    <property type="protein sequence ID" value="SMTH1_46370.1"/>
    <property type="gene ID" value="SMTH1_46370"/>
</dbReference>
<sequence length="106" mass="11964">MTKIKTGSLQNVVEFFNTKCFVFKIILNLIFTGKIGLKYETEKMLDTLGCLGGETLRLKSINKANEVKSISRSKQKEVINQTTKCFQPVTNKLNTTTESQLQSEIV</sequence>
<proteinExistence type="predicted"/>